<protein>
    <submittedName>
        <fullName evidence="1">Uncharacterized protein</fullName>
    </submittedName>
</protein>
<reference evidence="1" key="1">
    <citation type="journal article" date="2015" name="Nature">
        <title>Complex archaea that bridge the gap between prokaryotes and eukaryotes.</title>
        <authorList>
            <person name="Spang A."/>
            <person name="Saw J.H."/>
            <person name="Jorgensen S.L."/>
            <person name="Zaremba-Niedzwiedzka K."/>
            <person name="Martijn J."/>
            <person name="Lind A.E."/>
            <person name="van Eijk R."/>
            <person name="Schleper C."/>
            <person name="Guy L."/>
            <person name="Ettema T.J."/>
        </authorList>
    </citation>
    <scope>NUCLEOTIDE SEQUENCE</scope>
</reference>
<dbReference type="EMBL" id="LAZR01047348">
    <property type="protein sequence ID" value="KKK94428.1"/>
    <property type="molecule type" value="Genomic_DNA"/>
</dbReference>
<gene>
    <name evidence="1" type="ORF">LCGC14_2682950</name>
</gene>
<organism evidence="1">
    <name type="scientific">marine sediment metagenome</name>
    <dbReference type="NCBI Taxonomy" id="412755"/>
    <lineage>
        <taxon>unclassified sequences</taxon>
        <taxon>metagenomes</taxon>
        <taxon>ecological metagenomes</taxon>
    </lineage>
</organism>
<evidence type="ECO:0000313" key="1">
    <source>
        <dbReference type="EMBL" id="KKK94428.1"/>
    </source>
</evidence>
<accession>A0A0F8ZKT9</accession>
<dbReference type="AlphaFoldDB" id="A0A0F8ZKT9"/>
<comment type="caution">
    <text evidence="1">The sequence shown here is derived from an EMBL/GenBank/DDBJ whole genome shotgun (WGS) entry which is preliminary data.</text>
</comment>
<name>A0A0F8ZKT9_9ZZZZ</name>
<proteinExistence type="predicted"/>
<sequence length="39" mass="4082">MALPSSRDITLAEGTQIPSTLLNNLQDMIIGGKTGPEVV</sequence>
<feature type="non-terminal residue" evidence="1">
    <location>
        <position position="39"/>
    </location>
</feature>